<sequence length="980" mass="103353">MDTSFDAFHLATAFLHLRDAVTRSSGDHYVVLWRDAVLVHKLCSVARAGGQNPDRSWFLRIADVAQQGQYASASPHLPICIELDWSADAEEAFSALAPSLSDLVINLREDFESSAALRARRIRFHAEAPGLRFVLPLDIACREVMVMAAALDRGYRQVLKPGKAADALWLAGVDSWSTDAADSCASAVSRVALLWRSVEDALPHHQLTDWARDAALLNLVGMRGGVLDALAAAARAADAAHASALQHEAQRRRKAEKRAAAARAGGGGGDGGGGGGGGADSVIELQARLSVAEADARCLRKRNAELAEELRRAHAALDRVAHVEARAAAAAAASHSQPQRCCCRCGGGVAGDSVSAAGAEAVRGAGERSANDRGEAKETSLEHDLKRVRSRKQKAQESPDLGPPHESRHQAAAANGTVPAASLYSTNEEPHRCSVASETAERRQVEMLRQQLEGARAEARAAAAARAAADARATRAAARTAQQLAQSKGAAPAGGSAAMFTLTQLVLACLVCWLAASLGPLKGEELAVTDEKTSDGQFVRCLRFLRGGESAYIQSSVPVRTPGQPSQHALVLPYHRAMLACSALLPPDLLKRNQQRTSRRHGQRRKQQQQQPPPPRRVLVIGLGAGALASALDQELDGGVLIDAVDIDAGVVFLATRYFGFSPSPRVRVAVADGMDWLRTHAGAYDAVFVDVDEKAPAATTVTTQCRRSRRCGHDDGGAGASGSSSGSSTSGVAVGQLAAPPACFLSDDGLGALARACASADAMCVINVLPGQSMSENAATECINGLLSRRADHFGSCAVATFAVAAGPIENRLLLLWPGQRRRLARGAAMVARIRQVFSHRAVVFGSSAWPQQLPTGRRSPPPFKDVSMTHLECISGITTKGIASASGGATDEGAIAREQHAHTSSSDQFWPTKQDSQAGAAAAAKTLPPASVECQQPEQKAWYRRRPSWVRKLAKTDTVEHEDAGLQLAPTPTSVASS</sequence>
<feature type="compositionally biased region" description="Basic and acidic residues" evidence="3">
    <location>
        <begin position="365"/>
        <end position="387"/>
    </location>
</feature>
<dbReference type="EMBL" id="JAFCMP010000511">
    <property type="protein sequence ID" value="KAG5178874.1"/>
    <property type="molecule type" value="Genomic_DNA"/>
</dbReference>
<evidence type="ECO:0000313" key="4">
    <source>
        <dbReference type="EMBL" id="KAG5178874.1"/>
    </source>
</evidence>
<dbReference type="Proteomes" id="UP000664859">
    <property type="component" value="Unassembled WGS sequence"/>
</dbReference>
<feature type="compositionally biased region" description="Polar residues" evidence="3">
    <location>
        <begin position="904"/>
        <end position="919"/>
    </location>
</feature>
<feature type="region of interest" description="Disordered" evidence="3">
    <location>
        <begin position="244"/>
        <end position="277"/>
    </location>
</feature>
<feature type="compositionally biased region" description="Gly residues" evidence="3">
    <location>
        <begin position="264"/>
        <end position="277"/>
    </location>
</feature>
<dbReference type="CDD" id="cd02440">
    <property type="entry name" value="AdoMet_MTases"/>
    <property type="match status" value="1"/>
</dbReference>
<feature type="region of interest" description="Disordered" evidence="3">
    <location>
        <begin position="594"/>
        <end position="617"/>
    </location>
</feature>
<evidence type="ECO:0000256" key="3">
    <source>
        <dbReference type="SAM" id="MobiDB-lite"/>
    </source>
</evidence>
<feature type="compositionally biased region" description="Basic residues" evidence="3">
    <location>
        <begin position="944"/>
        <end position="955"/>
    </location>
</feature>
<proteinExistence type="predicted"/>
<comment type="caution">
    <text evidence="4">The sequence shown here is derived from an EMBL/GenBank/DDBJ whole genome shotgun (WGS) entry which is preliminary data.</text>
</comment>
<keyword evidence="1" id="KW-0620">Polyamine biosynthesis</keyword>
<evidence type="ECO:0000256" key="1">
    <source>
        <dbReference type="ARBA" id="ARBA00023115"/>
    </source>
</evidence>
<evidence type="ECO:0000313" key="5">
    <source>
        <dbReference type="Proteomes" id="UP000664859"/>
    </source>
</evidence>
<organism evidence="4 5">
    <name type="scientific">Tribonema minus</name>
    <dbReference type="NCBI Taxonomy" id="303371"/>
    <lineage>
        <taxon>Eukaryota</taxon>
        <taxon>Sar</taxon>
        <taxon>Stramenopiles</taxon>
        <taxon>Ochrophyta</taxon>
        <taxon>PX clade</taxon>
        <taxon>Xanthophyceae</taxon>
        <taxon>Tribonematales</taxon>
        <taxon>Tribonemataceae</taxon>
        <taxon>Tribonema</taxon>
    </lineage>
</organism>
<keyword evidence="2" id="KW-0175">Coiled coil</keyword>
<reference evidence="4" key="1">
    <citation type="submission" date="2021-02" db="EMBL/GenBank/DDBJ databases">
        <title>First Annotated Genome of the Yellow-green Alga Tribonema minus.</title>
        <authorList>
            <person name="Mahan K.M."/>
        </authorList>
    </citation>
    <scope>NUCLEOTIDE SEQUENCE</scope>
    <source>
        <strain evidence="4">UTEX B ZZ1240</strain>
    </source>
</reference>
<keyword evidence="5" id="KW-1185">Reference proteome</keyword>
<dbReference type="GO" id="GO:0006596">
    <property type="term" value="P:polyamine biosynthetic process"/>
    <property type="evidence" value="ECO:0007669"/>
    <property type="project" value="UniProtKB-KW"/>
</dbReference>
<dbReference type="PANTHER" id="PTHR43317">
    <property type="entry name" value="THERMOSPERMINE SYNTHASE ACAULIS5"/>
    <property type="match status" value="1"/>
</dbReference>
<dbReference type="SUPFAM" id="SSF53335">
    <property type="entry name" value="S-adenosyl-L-methionine-dependent methyltransferases"/>
    <property type="match status" value="1"/>
</dbReference>
<feature type="region of interest" description="Disordered" evidence="3">
    <location>
        <begin position="901"/>
        <end position="980"/>
    </location>
</feature>
<dbReference type="AlphaFoldDB" id="A0A835YPJ3"/>
<gene>
    <name evidence="4" type="ORF">JKP88DRAFT_328138</name>
</gene>
<feature type="compositionally biased region" description="Basic and acidic residues" evidence="3">
    <location>
        <begin position="956"/>
        <end position="966"/>
    </location>
</feature>
<feature type="region of interest" description="Disordered" evidence="3">
    <location>
        <begin position="362"/>
        <end position="414"/>
    </location>
</feature>
<feature type="coiled-coil region" evidence="2">
    <location>
        <begin position="438"/>
        <end position="465"/>
    </location>
</feature>
<dbReference type="InterPro" id="IPR029063">
    <property type="entry name" value="SAM-dependent_MTases_sf"/>
</dbReference>
<accession>A0A835YPJ3</accession>
<evidence type="ECO:0000256" key="2">
    <source>
        <dbReference type="SAM" id="Coils"/>
    </source>
</evidence>
<name>A0A835YPJ3_9STRA</name>
<dbReference type="PANTHER" id="PTHR43317:SF1">
    <property type="entry name" value="THERMOSPERMINE SYNTHASE ACAULIS5"/>
    <property type="match status" value="1"/>
</dbReference>
<protein>
    <submittedName>
        <fullName evidence="4">Uncharacterized protein</fullName>
    </submittedName>
</protein>
<feature type="region of interest" description="Disordered" evidence="3">
    <location>
        <begin position="707"/>
        <end position="728"/>
    </location>
</feature>
<feature type="compositionally biased region" description="Basic residues" evidence="3">
    <location>
        <begin position="594"/>
        <end position="607"/>
    </location>
</feature>
<feature type="coiled-coil region" evidence="2">
    <location>
        <begin position="282"/>
        <end position="316"/>
    </location>
</feature>
<dbReference type="Gene3D" id="3.40.50.150">
    <property type="entry name" value="Vaccinia Virus protein VP39"/>
    <property type="match status" value="1"/>
</dbReference>